<feature type="compositionally biased region" description="Basic residues" evidence="1">
    <location>
        <begin position="63"/>
        <end position="72"/>
    </location>
</feature>
<feature type="compositionally biased region" description="Polar residues" evidence="1">
    <location>
        <begin position="22"/>
        <end position="33"/>
    </location>
</feature>
<name>A0AAV9RCS1_9TELE</name>
<organism evidence="2 3">
    <name type="scientific">Crenichthys baileyi</name>
    <name type="common">White River springfish</name>
    <dbReference type="NCBI Taxonomy" id="28760"/>
    <lineage>
        <taxon>Eukaryota</taxon>
        <taxon>Metazoa</taxon>
        <taxon>Chordata</taxon>
        <taxon>Craniata</taxon>
        <taxon>Vertebrata</taxon>
        <taxon>Euteleostomi</taxon>
        <taxon>Actinopterygii</taxon>
        <taxon>Neopterygii</taxon>
        <taxon>Teleostei</taxon>
        <taxon>Neoteleostei</taxon>
        <taxon>Acanthomorphata</taxon>
        <taxon>Ovalentaria</taxon>
        <taxon>Atherinomorphae</taxon>
        <taxon>Cyprinodontiformes</taxon>
        <taxon>Goodeidae</taxon>
        <taxon>Crenichthys</taxon>
    </lineage>
</organism>
<keyword evidence="3" id="KW-1185">Reference proteome</keyword>
<feature type="compositionally biased region" description="Polar residues" evidence="1">
    <location>
        <begin position="88"/>
        <end position="98"/>
    </location>
</feature>
<comment type="caution">
    <text evidence="2">The sequence shown here is derived from an EMBL/GenBank/DDBJ whole genome shotgun (WGS) entry which is preliminary data.</text>
</comment>
<dbReference type="EMBL" id="JAHHUM010002078">
    <property type="protein sequence ID" value="KAK5606395.1"/>
    <property type="molecule type" value="Genomic_DNA"/>
</dbReference>
<dbReference type="Proteomes" id="UP001311232">
    <property type="component" value="Unassembled WGS sequence"/>
</dbReference>
<proteinExistence type="predicted"/>
<sequence length="142" mass="15723">MLAEPGNEQSNMSSRGRPAGVQSAQEDPSPTGTTKKRASIEEESNQGMSSRRREEIRAQQKQRYQHQRRKRSFAATPSGQSVDKDQVFGSSPSRDYQMSFSPDTSSSSSGESPKLIPRPAKRHKPFSSDKPQDLKPCVMPLG</sequence>
<reference evidence="2 3" key="1">
    <citation type="submission" date="2021-06" db="EMBL/GenBank/DDBJ databases">
        <authorList>
            <person name="Palmer J.M."/>
        </authorList>
    </citation>
    <scope>NUCLEOTIDE SEQUENCE [LARGE SCALE GENOMIC DNA]</scope>
    <source>
        <strain evidence="2 3">MEX-2019</strain>
        <tissue evidence="2">Muscle</tissue>
    </source>
</reference>
<evidence type="ECO:0000313" key="2">
    <source>
        <dbReference type="EMBL" id="KAK5606395.1"/>
    </source>
</evidence>
<protein>
    <submittedName>
        <fullName evidence="2">Uncharacterized protein</fullName>
    </submittedName>
</protein>
<accession>A0AAV9RCS1</accession>
<feature type="region of interest" description="Disordered" evidence="1">
    <location>
        <begin position="1"/>
        <end position="142"/>
    </location>
</feature>
<feature type="compositionally biased region" description="Low complexity" evidence="1">
    <location>
        <begin position="99"/>
        <end position="112"/>
    </location>
</feature>
<evidence type="ECO:0000256" key="1">
    <source>
        <dbReference type="SAM" id="MobiDB-lite"/>
    </source>
</evidence>
<evidence type="ECO:0000313" key="3">
    <source>
        <dbReference type="Proteomes" id="UP001311232"/>
    </source>
</evidence>
<dbReference type="AlphaFoldDB" id="A0AAV9RCS1"/>
<gene>
    <name evidence="2" type="ORF">CRENBAI_021867</name>
</gene>